<dbReference type="EMBL" id="GG697426">
    <property type="protein sequence ID" value="EFQ36473.1"/>
    <property type="molecule type" value="Genomic_DNA"/>
</dbReference>
<dbReference type="Proteomes" id="UP000008782">
    <property type="component" value="Unassembled WGS sequence"/>
</dbReference>
<name>E3R035_COLGM</name>
<evidence type="ECO:0000313" key="1">
    <source>
        <dbReference type="EMBL" id="EFQ36473.1"/>
    </source>
</evidence>
<sequence>MSNRQCCFGNNLVPNYLRWLYNDKDLPITFRKEAPNVWDCGVYALVFASHVADGKPLPMTIDGARERVYLRHCMLVSHDRALASTESNGECRTLRAQAEAAKHLNRRMRNFDELLQDGSDDLLKWMARKEVFREGQAALADAIATLHNMHLMTVESATRAETQAANAKGLKDFHKALKTIMCMNNLAWRDQHDCSLFKLSDSTIRHLNIVQDSSRLLDKDLTQLLETDNRRDLADETRLGYRECSALIIVLNYAVRKFRENATDMKRRQGNAHKELQGHL</sequence>
<dbReference type="OrthoDB" id="4851359at2759"/>
<keyword evidence="2" id="KW-1185">Reference proteome</keyword>
<dbReference type="HOGENOM" id="CLU_994004_0_0_1"/>
<protein>
    <submittedName>
        <fullName evidence="1">Uncharacterized protein</fullName>
    </submittedName>
</protein>
<evidence type="ECO:0000313" key="2">
    <source>
        <dbReference type="Proteomes" id="UP000008782"/>
    </source>
</evidence>
<proteinExistence type="predicted"/>
<accession>E3R035</accession>
<gene>
    <name evidence="1" type="ORF">GLRG_11618</name>
</gene>
<dbReference type="AlphaFoldDB" id="E3R035"/>
<dbReference type="eggNOG" id="ENOG502T522">
    <property type="taxonomic scope" value="Eukaryota"/>
</dbReference>
<dbReference type="GeneID" id="24416982"/>
<dbReference type="RefSeq" id="XP_008100493.1">
    <property type="nucleotide sequence ID" value="XM_008102302.1"/>
</dbReference>
<dbReference type="VEuPathDB" id="FungiDB:GLRG_11618"/>
<reference evidence="2" key="1">
    <citation type="journal article" date="2012" name="Nat. Genet.">
        <title>Lifestyle transitions in plant pathogenic Colletotrichum fungi deciphered by genome and transcriptome analyses.</title>
        <authorList>
            <person name="O'Connell R.J."/>
            <person name="Thon M.R."/>
            <person name="Hacquard S."/>
            <person name="Amyotte S.G."/>
            <person name="Kleemann J."/>
            <person name="Torres M.F."/>
            <person name="Damm U."/>
            <person name="Buiate E.A."/>
            <person name="Epstein L."/>
            <person name="Alkan N."/>
            <person name="Altmueller J."/>
            <person name="Alvarado-Balderrama L."/>
            <person name="Bauser C.A."/>
            <person name="Becker C."/>
            <person name="Birren B.W."/>
            <person name="Chen Z."/>
            <person name="Choi J."/>
            <person name="Crouch J.A."/>
            <person name="Duvick J.P."/>
            <person name="Farman M.A."/>
            <person name="Gan P."/>
            <person name="Heiman D."/>
            <person name="Henrissat B."/>
            <person name="Howard R.J."/>
            <person name="Kabbage M."/>
            <person name="Koch C."/>
            <person name="Kracher B."/>
            <person name="Kubo Y."/>
            <person name="Law A.D."/>
            <person name="Lebrun M.-H."/>
            <person name="Lee Y.-H."/>
            <person name="Miyara I."/>
            <person name="Moore N."/>
            <person name="Neumann U."/>
            <person name="Nordstroem K."/>
            <person name="Panaccione D.G."/>
            <person name="Panstruga R."/>
            <person name="Place M."/>
            <person name="Proctor R.H."/>
            <person name="Prusky D."/>
            <person name="Rech G."/>
            <person name="Reinhardt R."/>
            <person name="Rollins J.A."/>
            <person name="Rounsley S."/>
            <person name="Schardl C.L."/>
            <person name="Schwartz D.C."/>
            <person name="Shenoy N."/>
            <person name="Shirasu K."/>
            <person name="Sikhakolli U.R."/>
            <person name="Stueber K."/>
            <person name="Sukno S.A."/>
            <person name="Sweigard J.A."/>
            <person name="Takano Y."/>
            <person name="Takahara H."/>
            <person name="Trail F."/>
            <person name="van der Does H.C."/>
            <person name="Voll L.M."/>
            <person name="Will I."/>
            <person name="Young S."/>
            <person name="Zeng Q."/>
            <person name="Zhang J."/>
            <person name="Zhou S."/>
            <person name="Dickman M.B."/>
            <person name="Schulze-Lefert P."/>
            <person name="Ver Loren van Themaat E."/>
            <person name="Ma L.-J."/>
            <person name="Vaillancourt L.J."/>
        </authorList>
    </citation>
    <scope>NUCLEOTIDE SEQUENCE [LARGE SCALE GENOMIC DNA]</scope>
    <source>
        <strain evidence="2">M1.001 / M2 / FGSC 10212</strain>
    </source>
</reference>
<organism evidence="2">
    <name type="scientific">Colletotrichum graminicola (strain M1.001 / M2 / FGSC 10212)</name>
    <name type="common">Maize anthracnose fungus</name>
    <name type="synonym">Glomerella graminicola</name>
    <dbReference type="NCBI Taxonomy" id="645133"/>
    <lineage>
        <taxon>Eukaryota</taxon>
        <taxon>Fungi</taxon>
        <taxon>Dikarya</taxon>
        <taxon>Ascomycota</taxon>
        <taxon>Pezizomycotina</taxon>
        <taxon>Sordariomycetes</taxon>
        <taxon>Hypocreomycetidae</taxon>
        <taxon>Glomerellales</taxon>
        <taxon>Glomerellaceae</taxon>
        <taxon>Colletotrichum</taxon>
        <taxon>Colletotrichum graminicola species complex</taxon>
    </lineage>
</organism>